<evidence type="ECO:0000313" key="3">
    <source>
        <dbReference type="Proteomes" id="UP001439008"/>
    </source>
</evidence>
<gene>
    <name evidence="2" type="ORF">MHBO_003973</name>
</gene>
<dbReference type="Proteomes" id="UP001439008">
    <property type="component" value="Unassembled WGS sequence"/>
</dbReference>
<organism evidence="2 3">
    <name type="scientific">Bonamia ostreae</name>
    <dbReference type="NCBI Taxonomy" id="126728"/>
    <lineage>
        <taxon>Eukaryota</taxon>
        <taxon>Sar</taxon>
        <taxon>Rhizaria</taxon>
        <taxon>Endomyxa</taxon>
        <taxon>Ascetosporea</taxon>
        <taxon>Haplosporida</taxon>
        <taxon>Bonamia</taxon>
    </lineage>
</organism>
<dbReference type="EMBL" id="JBDODL010002871">
    <property type="protein sequence ID" value="MES1922459.1"/>
    <property type="molecule type" value="Genomic_DNA"/>
</dbReference>
<evidence type="ECO:0000256" key="1">
    <source>
        <dbReference type="SAM" id="SignalP"/>
    </source>
</evidence>
<reference evidence="2 3" key="1">
    <citation type="journal article" date="2024" name="BMC Biol.">
        <title>Comparative genomics of Ascetosporea gives new insight into the evolutionary basis for animal parasitism in Rhizaria.</title>
        <authorList>
            <person name="Hiltunen Thoren M."/>
            <person name="Onut-Brannstrom I."/>
            <person name="Alfjorden A."/>
            <person name="Peckova H."/>
            <person name="Swords F."/>
            <person name="Hooper C."/>
            <person name="Holzer A.S."/>
            <person name="Bass D."/>
            <person name="Burki F."/>
        </authorList>
    </citation>
    <scope>NUCLEOTIDE SEQUENCE [LARGE SCALE GENOMIC DNA]</scope>
    <source>
        <strain evidence="2">20-A016</strain>
    </source>
</reference>
<feature type="signal peptide" evidence="1">
    <location>
        <begin position="1"/>
        <end position="18"/>
    </location>
</feature>
<keyword evidence="1" id="KW-0732">Signal</keyword>
<comment type="caution">
    <text evidence="2">The sequence shown here is derived from an EMBL/GenBank/DDBJ whole genome shotgun (WGS) entry which is preliminary data.</text>
</comment>
<feature type="chain" id="PRO_5045099720" evidence="1">
    <location>
        <begin position="19"/>
        <end position="56"/>
    </location>
</feature>
<evidence type="ECO:0000313" key="2">
    <source>
        <dbReference type="EMBL" id="MES1922459.1"/>
    </source>
</evidence>
<proteinExistence type="predicted"/>
<accession>A0ABV2AS17</accession>
<protein>
    <submittedName>
        <fullName evidence="2">Uncharacterized protein</fullName>
    </submittedName>
</protein>
<name>A0ABV2AS17_9EUKA</name>
<keyword evidence="3" id="KW-1185">Reference proteome</keyword>
<sequence>MFFAVRIVVWPGRFYVTALVLVTGDECSFPGFKKNRFESVAVRRNAAWSGESGYTD</sequence>